<evidence type="ECO:0000256" key="1">
    <source>
        <dbReference type="SAM" id="Phobius"/>
    </source>
</evidence>
<dbReference type="GO" id="GO:0005886">
    <property type="term" value="C:plasma membrane"/>
    <property type="evidence" value="ECO:0007669"/>
    <property type="project" value="UniProtKB-SubCell"/>
</dbReference>
<evidence type="ECO:0008006" key="4">
    <source>
        <dbReference type="Google" id="ProtNLM"/>
    </source>
</evidence>
<evidence type="ECO:0000313" key="2">
    <source>
        <dbReference type="EMBL" id="OXZ26370.1"/>
    </source>
</evidence>
<dbReference type="Pfam" id="PF12679">
    <property type="entry name" value="ABC2_membrane_2"/>
    <property type="match status" value="1"/>
</dbReference>
<dbReference type="AlphaFoldDB" id="A0A233V1U5"/>
<gene>
    <name evidence="2" type="ORF">B9N49_09545</name>
</gene>
<feature type="transmembrane region" description="Helical" evidence="1">
    <location>
        <begin position="229"/>
        <end position="250"/>
    </location>
</feature>
<keyword evidence="1" id="KW-0812">Transmembrane</keyword>
<feature type="transmembrane region" description="Helical" evidence="1">
    <location>
        <begin position="21"/>
        <end position="42"/>
    </location>
</feature>
<name>A0A233V1U5_FINMA</name>
<keyword evidence="1" id="KW-0472">Membrane</keyword>
<keyword evidence="1" id="KW-1133">Transmembrane helix</keyword>
<proteinExistence type="predicted"/>
<dbReference type="EMBL" id="NDYC01000049">
    <property type="protein sequence ID" value="OXZ26370.1"/>
    <property type="molecule type" value="Genomic_DNA"/>
</dbReference>
<accession>A0A233V1U5</accession>
<organism evidence="2 3">
    <name type="scientific">Finegoldia magna</name>
    <name type="common">Peptostreptococcus magnus</name>
    <dbReference type="NCBI Taxonomy" id="1260"/>
    <lineage>
        <taxon>Bacteria</taxon>
        <taxon>Bacillati</taxon>
        <taxon>Bacillota</taxon>
        <taxon>Tissierellia</taxon>
        <taxon>Tissierellales</taxon>
        <taxon>Peptoniphilaceae</taxon>
        <taxon>Finegoldia</taxon>
    </lineage>
</organism>
<feature type="transmembrane region" description="Helical" evidence="1">
    <location>
        <begin position="74"/>
        <end position="91"/>
    </location>
</feature>
<comment type="caution">
    <text evidence="2">The sequence shown here is derived from an EMBL/GenBank/DDBJ whole genome shotgun (WGS) entry which is preliminary data.</text>
</comment>
<evidence type="ECO:0000313" key="3">
    <source>
        <dbReference type="Proteomes" id="UP000215413"/>
    </source>
</evidence>
<reference evidence="3" key="1">
    <citation type="submission" date="2017-04" db="EMBL/GenBank/DDBJ databases">
        <title>Finegoldia magna isolated from orthopedic joint implant-associated infections.</title>
        <authorList>
            <person name="Bjorklund S."/>
            <person name="Bruggemann H."/>
            <person name="Jensen A."/>
            <person name="Hellmark B."/>
            <person name="Soderquist B."/>
        </authorList>
    </citation>
    <scope>NUCLEOTIDE SEQUENCE [LARGE SCALE GENOMIC DNA]</scope>
    <source>
        <strain evidence="3">CCUG 54800</strain>
    </source>
</reference>
<feature type="transmembrane region" description="Helical" evidence="1">
    <location>
        <begin position="111"/>
        <end position="135"/>
    </location>
</feature>
<dbReference type="Proteomes" id="UP000215413">
    <property type="component" value="Unassembled WGS sequence"/>
</dbReference>
<dbReference type="PANTHER" id="PTHR43471">
    <property type="entry name" value="ABC TRANSPORTER PERMEASE"/>
    <property type="match status" value="1"/>
</dbReference>
<sequence>MKSMVTLIRKELLEAFRKHRLLIMVTIFSLIGLMSTIGTKYLGQILKQLLPSGYVLKVREASEIEAYFQFFKNVSQIGLIVLIIITAGLMADELEKKTIVNVLSKGVKREYIIVSKFISSLLVWMISYIISIVIFEYYTGLFWGNEIPLSTIIYSNLLVFSYGVLIISINIFLGIMFKNKIITIVICSIFSLIQMFIAIFPEIYKLLPISLLSQCVYIIEGKINIEGTVITFLITLTLILFLLVTSMRLFKRKEIEQ</sequence>
<feature type="transmembrane region" description="Helical" evidence="1">
    <location>
        <begin position="181"/>
        <end position="200"/>
    </location>
</feature>
<dbReference type="GO" id="GO:0140359">
    <property type="term" value="F:ABC-type transporter activity"/>
    <property type="evidence" value="ECO:0007669"/>
    <property type="project" value="InterPro"/>
</dbReference>
<protein>
    <recommendedName>
        <fullName evidence="4">ABC transporter permease</fullName>
    </recommendedName>
</protein>
<feature type="transmembrane region" description="Helical" evidence="1">
    <location>
        <begin position="147"/>
        <end position="169"/>
    </location>
</feature>